<comment type="cofactor">
    <cofactor evidence="2 7 8">
        <name>Mg(2+)</name>
        <dbReference type="ChEBI" id="CHEBI:18420"/>
    </cofactor>
</comment>
<evidence type="ECO:0000256" key="6">
    <source>
        <dbReference type="ARBA" id="ARBA00022842"/>
    </source>
</evidence>
<keyword evidence="6 7" id="KW-0460">Magnesium</keyword>
<dbReference type="PANTHER" id="PTHR20854:SF4">
    <property type="entry name" value="INOSITOL-1-MONOPHOSPHATASE-RELATED"/>
    <property type="match status" value="1"/>
</dbReference>
<dbReference type="PROSITE" id="PS00630">
    <property type="entry name" value="IMP_2"/>
    <property type="match status" value="1"/>
</dbReference>
<dbReference type="SUPFAM" id="SSF56655">
    <property type="entry name" value="Carbohydrate phosphatase"/>
    <property type="match status" value="1"/>
</dbReference>
<feature type="binding site" evidence="7">
    <location>
        <position position="83"/>
    </location>
    <ligand>
        <name>Mg(2+)</name>
        <dbReference type="ChEBI" id="CHEBI:18420"/>
        <label>1</label>
        <note>catalytic</note>
    </ligand>
</feature>
<dbReference type="GO" id="GO:0007165">
    <property type="term" value="P:signal transduction"/>
    <property type="evidence" value="ECO:0007669"/>
    <property type="project" value="TreeGrafter"/>
</dbReference>
<protein>
    <recommendedName>
        <fullName evidence="8">Inositol-1-monophosphatase</fullName>
        <ecNumber evidence="8">3.1.3.25</ecNumber>
    </recommendedName>
</protein>
<feature type="binding site" evidence="7">
    <location>
        <position position="209"/>
    </location>
    <ligand>
        <name>Mg(2+)</name>
        <dbReference type="ChEBI" id="CHEBI:18420"/>
        <label>1</label>
        <note>catalytic</note>
    </ligand>
</feature>
<dbReference type="InterPro" id="IPR020583">
    <property type="entry name" value="Inositol_monoP_metal-BS"/>
</dbReference>
<dbReference type="FunFam" id="3.30.540.10:FF:000003">
    <property type="entry name" value="Inositol-1-monophosphatase"/>
    <property type="match status" value="1"/>
</dbReference>
<dbReference type="PANTHER" id="PTHR20854">
    <property type="entry name" value="INOSITOL MONOPHOSPHATASE"/>
    <property type="match status" value="1"/>
</dbReference>
<evidence type="ECO:0000256" key="3">
    <source>
        <dbReference type="ARBA" id="ARBA00009759"/>
    </source>
</evidence>
<dbReference type="Gene3D" id="3.40.190.80">
    <property type="match status" value="1"/>
</dbReference>
<name>A0A1F7F0L0_UNCRA</name>
<comment type="similarity">
    <text evidence="3 8">Belongs to the inositol monophosphatase superfamily.</text>
</comment>
<dbReference type="GO" id="GO:0006020">
    <property type="term" value="P:inositol metabolic process"/>
    <property type="evidence" value="ECO:0007669"/>
    <property type="project" value="TreeGrafter"/>
</dbReference>
<gene>
    <name evidence="9" type="ORF">A2519_20495</name>
</gene>
<dbReference type="GO" id="GO:0008934">
    <property type="term" value="F:inositol monophosphate 1-phosphatase activity"/>
    <property type="evidence" value="ECO:0007669"/>
    <property type="project" value="InterPro"/>
</dbReference>
<reference evidence="9 10" key="1">
    <citation type="journal article" date="2016" name="Nat. Commun.">
        <title>Thousands of microbial genomes shed light on interconnected biogeochemical processes in an aquifer system.</title>
        <authorList>
            <person name="Anantharaman K."/>
            <person name="Brown C.T."/>
            <person name="Hug L.A."/>
            <person name="Sharon I."/>
            <person name="Castelle C.J."/>
            <person name="Probst A.J."/>
            <person name="Thomas B.C."/>
            <person name="Singh A."/>
            <person name="Wilkins M.J."/>
            <person name="Karaoz U."/>
            <person name="Brodie E.L."/>
            <person name="Williams K.H."/>
            <person name="Hubbard S.S."/>
            <person name="Banfield J.F."/>
        </authorList>
    </citation>
    <scope>NUCLEOTIDE SEQUENCE [LARGE SCALE GENOMIC DNA]</scope>
</reference>
<evidence type="ECO:0000256" key="4">
    <source>
        <dbReference type="ARBA" id="ARBA00022723"/>
    </source>
</evidence>
<dbReference type="PRINTS" id="PR01959">
    <property type="entry name" value="SBIMPHPHTASE"/>
</dbReference>
<comment type="catalytic activity">
    <reaction evidence="1 8">
        <text>a myo-inositol phosphate + H2O = myo-inositol + phosphate</text>
        <dbReference type="Rhea" id="RHEA:24056"/>
        <dbReference type="ChEBI" id="CHEBI:15377"/>
        <dbReference type="ChEBI" id="CHEBI:17268"/>
        <dbReference type="ChEBI" id="CHEBI:43474"/>
        <dbReference type="ChEBI" id="CHEBI:84139"/>
        <dbReference type="EC" id="3.1.3.25"/>
    </reaction>
</comment>
<dbReference type="InterPro" id="IPR020550">
    <property type="entry name" value="Inositol_monophosphatase_CS"/>
</dbReference>
<evidence type="ECO:0000256" key="8">
    <source>
        <dbReference type="RuleBase" id="RU364068"/>
    </source>
</evidence>
<comment type="caution">
    <text evidence="9">The sequence shown here is derived from an EMBL/GenBank/DDBJ whole genome shotgun (WGS) entry which is preliminary data.</text>
</comment>
<sequence length="259" mass="27867">MIARTAIAAAAKAAAIIRGHFGKVDESDIETKGINDFVSFVDREAEAAIVSVIREAFPGHALQTEETEGIQGTGDVRWIIDPLDGTTNFLRGHPRFAVSIGVYQGAKPLFGIVHDVMQIELFTAQAGGGAYVNGRRMFTSTVADARDALVLFGSPFRKTDDIGPFTELFGSIQKTAGDQRREGAAALDLAYVAAGRAEAFYELGLKPWDIAAGSVLVQEAGGWIGDFYGENADLYRDTVLATNQDLKECFLGLCGTFRH</sequence>
<accession>A0A1F7F0L0</accession>
<evidence type="ECO:0000313" key="9">
    <source>
        <dbReference type="EMBL" id="OGK00194.1"/>
    </source>
</evidence>
<dbReference type="AlphaFoldDB" id="A0A1F7F0L0"/>
<keyword evidence="5 8" id="KW-0378">Hydrolase</keyword>
<feature type="binding site" evidence="7">
    <location>
        <position position="65"/>
    </location>
    <ligand>
        <name>Mg(2+)</name>
        <dbReference type="ChEBI" id="CHEBI:18420"/>
        <label>1</label>
        <note>catalytic</note>
    </ligand>
</feature>
<evidence type="ECO:0000256" key="5">
    <source>
        <dbReference type="ARBA" id="ARBA00022801"/>
    </source>
</evidence>
<dbReference type="Proteomes" id="UP000179243">
    <property type="component" value="Unassembled WGS sequence"/>
</dbReference>
<dbReference type="Gene3D" id="3.30.540.10">
    <property type="entry name" value="Fructose-1,6-Bisphosphatase, subunit A, domain 1"/>
    <property type="match status" value="1"/>
</dbReference>
<dbReference type="GO" id="GO:0046854">
    <property type="term" value="P:phosphatidylinositol phosphate biosynthetic process"/>
    <property type="evidence" value="ECO:0007669"/>
    <property type="project" value="InterPro"/>
</dbReference>
<dbReference type="InterPro" id="IPR033942">
    <property type="entry name" value="IMPase"/>
</dbReference>
<organism evidence="9 10">
    <name type="scientific">Candidatus Raymondbacteria bacterium RIFOXYD12_FULL_49_13</name>
    <dbReference type="NCBI Taxonomy" id="1817890"/>
    <lineage>
        <taxon>Bacteria</taxon>
        <taxon>Raymondiibacteriota</taxon>
    </lineage>
</organism>
<dbReference type="PRINTS" id="PR00377">
    <property type="entry name" value="IMPHPHTASES"/>
</dbReference>
<evidence type="ECO:0000256" key="1">
    <source>
        <dbReference type="ARBA" id="ARBA00001033"/>
    </source>
</evidence>
<dbReference type="InterPro" id="IPR022337">
    <property type="entry name" value="Inositol_monophosphatase_SuhB"/>
</dbReference>
<dbReference type="InterPro" id="IPR000760">
    <property type="entry name" value="Inositol_monophosphatase-like"/>
</dbReference>
<evidence type="ECO:0000313" key="10">
    <source>
        <dbReference type="Proteomes" id="UP000179243"/>
    </source>
</evidence>
<evidence type="ECO:0000256" key="2">
    <source>
        <dbReference type="ARBA" id="ARBA00001946"/>
    </source>
</evidence>
<evidence type="ECO:0000256" key="7">
    <source>
        <dbReference type="PIRSR" id="PIRSR600760-2"/>
    </source>
</evidence>
<dbReference type="EMBL" id="MFYX01000152">
    <property type="protein sequence ID" value="OGK00194.1"/>
    <property type="molecule type" value="Genomic_DNA"/>
</dbReference>
<dbReference type="GO" id="GO:0046872">
    <property type="term" value="F:metal ion binding"/>
    <property type="evidence" value="ECO:0007669"/>
    <property type="project" value="UniProtKB-KW"/>
</dbReference>
<dbReference type="EC" id="3.1.3.25" evidence="8"/>
<dbReference type="CDD" id="cd01639">
    <property type="entry name" value="IMPase"/>
    <property type="match status" value="1"/>
</dbReference>
<feature type="binding site" evidence="7">
    <location>
        <position position="81"/>
    </location>
    <ligand>
        <name>Mg(2+)</name>
        <dbReference type="ChEBI" id="CHEBI:18420"/>
        <label>1</label>
        <note>catalytic</note>
    </ligand>
</feature>
<proteinExistence type="inferred from homology"/>
<feature type="binding site" evidence="7">
    <location>
        <position position="84"/>
    </location>
    <ligand>
        <name>Mg(2+)</name>
        <dbReference type="ChEBI" id="CHEBI:18420"/>
        <label>1</label>
        <note>catalytic</note>
    </ligand>
</feature>
<dbReference type="PROSITE" id="PS00629">
    <property type="entry name" value="IMP_1"/>
    <property type="match status" value="1"/>
</dbReference>
<dbReference type="Pfam" id="PF00459">
    <property type="entry name" value="Inositol_P"/>
    <property type="match status" value="1"/>
</dbReference>
<keyword evidence="4 7" id="KW-0479">Metal-binding</keyword>